<dbReference type="EMBL" id="JAGSYN010000272">
    <property type="protein sequence ID" value="KAG7660935.1"/>
    <property type="molecule type" value="Genomic_DNA"/>
</dbReference>
<evidence type="ECO:0000256" key="6">
    <source>
        <dbReference type="SAM" id="MobiDB-lite"/>
    </source>
</evidence>
<dbReference type="FunFam" id="3.40.50.300:FF:000338">
    <property type="entry name" value="GPN-loop GTPase 2"/>
    <property type="match status" value="1"/>
</dbReference>
<feature type="compositionally biased region" description="Acidic residues" evidence="6">
    <location>
        <begin position="323"/>
        <end position="335"/>
    </location>
</feature>
<dbReference type="Proteomes" id="UP000694255">
    <property type="component" value="Unassembled WGS sequence"/>
</dbReference>
<evidence type="ECO:0000313" key="8">
    <source>
        <dbReference type="Proteomes" id="UP000694255"/>
    </source>
</evidence>
<comment type="function">
    <text evidence="5">Small GTPase required for proper localization of RNA polymerase II and III (RNAPII and RNAPIII). May act at an RNAP assembly step prior to nuclear import.</text>
</comment>
<dbReference type="RefSeq" id="XP_049261168.1">
    <property type="nucleotide sequence ID" value="XM_049409695.1"/>
</dbReference>
<dbReference type="PANTHER" id="PTHR21231:SF3">
    <property type="entry name" value="GPN-LOOP GTPASE 2"/>
    <property type="match status" value="1"/>
</dbReference>
<dbReference type="Pfam" id="PF03029">
    <property type="entry name" value="ATP_bind_1"/>
    <property type="match status" value="1"/>
</dbReference>
<comment type="subunit">
    <text evidence="5">Binds to RNA polymerase II (RNAPII).</text>
</comment>
<dbReference type="GO" id="GO:0005737">
    <property type="term" value="C:cytoplasm"/>
    <property type="evidence" value="ECO:0007669"/>
    <property type="project" value="TreeGrafter"/>
</dbReference>
<evidence type="ECO:0000313" key="7">
    <source>
        <dbReference type="EMBL" id="KAG7660935.1"/>
    </source>
</evidence>
<evidence type="ECO:0000256" key="1">
    <source>
        <dbReference type="ARBA" id="ARBA00005290"/>
    </source>
</evidence>
<accession>A0A8J5USU3</accession>
<sequence>MFGQIVIGPPGSGKSTYCHGMYQFMSAIGRKSCVVNLDPANDRLPYPNCALDIRDYITLEEIMEELNLGPNGGLMYALESLDVEGIETFLEKIDQLINEQNYIIFDCPGQVELFTHHNSLYKIFKSLTQKKRMRLCVISLVDSIYLTSPSQYISILLLSLRSMLQLDLPHVNVISKIDMLHKYGELPFRLDYYTEAQDLHRLTPLLERESNTILGKNYVRLSEMIGELVEEFHLVSFEVLAVENKQSMINLLSVIDKANGYSFGSEIGGDSIWSEATRQSGAGVFQDVDIHERWIEYKQEYDTQEQKQHEEMIKSGQEQPNEMTEEEEWEQALEDWENKHGGKGSLLR</sequence>
<evidence type="ECO:0000256" key="5">
    <source>
        <dbReference type="RuleBase" id="RU365059"/>
    </source>
</evidence>
<dbReference type="CDD" id="cd17871">
    <property type="entry name" value="GPN2"/>
    <property type="match status" value="1"/>
</dbReference>
<dbReference type="InterPro" id="IPR030231">
    <property type="entry name" value="Gpn2"/>
</dbReference>
<dbReference type="GO" id="GO:0005525">
    <property type="term" value="F:GTP binding"/>
    <property type="evidence" value="ECO:0007669"/>
    <property type="project" value="UniProtKB-KW"/>
</dbReference>
<dbReference type="PANTHER" id="PTHR21231">
    <property type="entry name" value="XPA-BINDING PROTEIN 1-RELATED"/>
    <property type="match status" value="1"/>
</dbReference>
<evidence type="ECO:0000256" key="4">
    <source>
        <dbReference type="ARBA" id="ARBA00023134"/>
    </source>
</evidence>
<evidence type="ECO:0000256" key="2">
    <source>
        <dbReference type="ARBA" id="ARBA00022741"/>
    </source>
</evidence>
<protein>
    <recommendedName>
        <fullName evidence="5">GPN-loop GTPase 2</fullName>
    </recommendedName>
</protein>
<dbReference type="OrthoDB" id="5839at2759"/>
<dbReference type="InterPro" id="IPR004130">
    <property type="entry name" value="Gpn"/>
</dbReference>
<keyword evidence="4 5" id="KW-0342">GTP-binding</keyword>
<keyword evidence="3 5" id="KW-0378">Hydrolase</keyword>
<dbReference type="GeneID" id="73472410"/>
<proteinExistence type="inferred from homology"/>
<feature type="region of interest" description="Disordered" evidence="6">
    <location>
        <begin position="305"/>
        <end position="348"/>
    </location>
</feature>
<gene>
    <name evidence="7" type="ORF">J8A68_005610</name>
</gene>
<keyword evidence="8" id="KW-1185">Reference proteome</keyword>
<dbReference type="GO" id="GO:0003924">
    <property type="term" value="F:GTPase activity"/>
    <property type="evidence" value="ECO:0007669"/>
    <property type="project" value="TreeGrafter"/>
</dbReference>
<dbReference type="AlphaFoldDB" id="A0A8J5USU3"/>
<name>A0A8J5USU3_9ASCO</name>
<organism evidence="7 8">
    <name type="scientific">[Candida] subhashii</name>
    <dbReference type="NCBI Taxonomy" id="561895"/>
    <lineage>
        <taxon>Eukaryota</taxon>
        <taxon>Fungi</taxon>
        <taxon>Dikarya</taxon>
        <taxon>Ascomycota</taxon>
        <taxon>Saccharomycotina</taxon>
        <taxon>Pichiomycetes</taxon>
        <taxon>Debaryomycetaceae</taxon>
        <taxon>Spathaspora</taxon>
    </lineage>
</organism>
<keyword evidence="2 5" id="KW-0547">Nucleotide-binding</keyword>
<evidence type="ECO:0000256" key="3">
    <source>
        <dbReference type="ARBA" id="ARBA00022801"/>
    </source>
</evidence>
<comment type="similarity">
    <text evidence="1 5">Belongs to the GPN-loop GTPase family.</text>
</comment>
<comment type="caution">
    <text evidence="7">The sequence shown here is derived from an EMBL/GenBank/DDBJ whole genome shotgun (WGS) entry which is preliminary data.</text>
</comment>
<reference evidence="7 8" key="1">
    <citation type="journal article" date="2021" name="DNA Res.">
        <title>Genome analysis of Candida subhashii reveals its hybrid nature and dual mitochondrial genome conformations.</title>
        <authorList>
            <person name="Mixao V."/>
            <person name="Hegedusova E."/>
            <person name="Saus E."/>
            <person name="Pryszcz L.P."/>
            <person name="Cillingova A."/>
            <person name="Nosek J."/>
            <person name="Gabaldon T."/>
        </authorList>
    </citation>
    <scope>NUCLEOTIDE SEQUENCE [LARGE SCALE GENOMIC DNA]</scope>
    <source>
        <strain evidence="7 8">CBS 10753</strain>
    </source>
</reference>